<keyword evidence="1" id="KW-0175">Coiled coil</keyword>
<feature type="coiled-coil region" evidence="1">
    <location>
        <begin position="236"/>
        <end position="356"/>
    </location>
</feature>
<feature type="compositionally biased region" description="Polar residues" evidence="2">
    <location>
        <begin position="96"/>
        <end position="107"/>
    </location>
</feature>
<reference evidence="4" key="1">
    <citation type="submission" date="2017-01" db="EMBL/GenBank/DDBJ databases">
        <title>Comparative genomics of anhydrobiosis in the tardigrade Hypsibius dujardini.</title>
        <authorList>
            <person name="Yoshida Y."/>
            <person name="Koutsovoulos G."/>
            <person name="Laetsch D."/>
            <person name="Stevens L."/>
            <person name="Kumar S."/>
            <person name="Horikawa D."/>
            <person name="Ishino K."/>
            <person name="Komine S."/>
            <person name="Tomita M."/>
            <person name="Blaxter M."/>
            <person name="Arakawa K."/>
        </authorList>
    </citation>
    <scope>NUCLEOTIDE SEQUENCE [LARGE SCALE GENOMIC DNA]</scope>
    <source>
        <strain evidence="4">Z151</strain>
    </source>
</reference>
<organism evidence="3 4">
    <name type="scientific">Hypsibius exemplaris</name>
    <name type="common">Freshwater tardigrade</name>
    <dbReference type="NCBI Taxonomy" id="2072580"/>
    <lineage>
        <taxon>Eukaryota</taxon>
        <taxon>Metazoa</taxon>
        <taxon>Ecdysozoa</taxon>
        <taxon>Tardigrada</taxon>
        <taxon>Eutardigrada</taxon>
        <taxon>Parachela</taxon>
        <taxon>Hypsibioidea</taxon>
        <taxon>Hypsibiidae</taxon>
        <taxon>Hypsibius</taxon>
    </lineage>
</organism>
<evidence type="ECO:0000256" key="1">
    <source>
        <dbReference type="SAM" id="Coils"/>
    </source>
</evidence>
<feature type="region of interest" description="Disordered" evidence="2">
    <location>
        <begin position="132"/>
        <end position="202"/>
    </location>
</feature>
<evidence type="ECO:0000313" key="4">
    <source>
        <dbReference type="Proteomes" id="UP000192578"/>
    </source>
</evidence>
<dbReference type="AlphaFoldDB" id="A0A1W0XA91"/>
<protein>
    <submittedName>
        <fullName evidence="3">Uncharacterized protein</fullName>
    </submittedName>
</protein>
<name>A0A1W0XA91_HYPEX</name>
<feature type="compositionally biased region" description="Polar residues" evidence="2">
    <location>
        <begin position="50"/>
        <end position="68"/>
    </location>
</feature>
<sequence length="399" mass="45545">MALATTTTSASHSQSSSFIRNTAYGMDAGLQRFDLNRTEGYGPAEHLAPLSTSSMKTGSLSTIESGSIRSDRTITSELSLSSTPSSRSSTPPPPQHYNQRSSSSTARTLYPDSDSEQYAGRKQIVTFADVHQNRQVPPHNRHDMESISRLPDPPSHPRSTGPPRRHKSISPSHERNHRQMGGDNDSSSRGSVASSESGLDVGSLADYDERPVRSFFSGLRDKIQLMSNFLRGNQGRRADESELSFLEREVDRLNVLLKHQHSFNQTLIDQLKKELLTQKAEFETKLKDQKEEIRKLKEENRKLKEEIRKLKEESRKDKEDWKEEIRKLKEETRKLKEESCKDKEDWKEEVRQMKREWAIRETVYGIKLIGLADYKKESDKKFASLEELLKRNIATGAVV</sequence>
<keyword evidence="4" id="KW-1185">Reference proteome</keyword>
<dbReference type="EMBL" id="MTYJ01000007">
    <property type="protein sequence ID" value="OQV24314.1"/>
    <property type="molecule type" value="Genomic_DNA"/>
</dbReference>
<accession>A0A1W0XA91</accession>
<gene>
    <name evidence="3" type="ORF">BV898_01853</name>
</gene>
<feature type="region of interest" description="Disordered" evidence="2">
    <location>
        <begin position="40"/>
        <end position="116"/>
    </location>
</feature>
<evidence type="ECO:0000313" key="3">
    <source>
        <dbReference type="EMBL" id="OQV24314.1"/>
    </source>
</evidence>
<proteinExistence type="predicted"/>
<evidence type="ECO:0000256" key="2">
    <source>
        <dbReference type="SAM" id="MobiDB-lite"/>
    </source>
</evidence>
<feature type="compositionally biased region" description="Low complexity" evidence="2">
    <location>
        <begin position="75"/>
        <end position="89"/>
    </location>
</feature>
<feature type="compositionally biased region" description="Low complexity" evidence="2">
    <location>
        <begin position="187"/>
        <end position="197"/>
    </location>
</feature>
<dbReference type="Proteomes" id="UP000192578">
    <property type="component" value="Unassembled WGS sequence"/>
</dbReference>
<comment type="caution">
    <text evidence="3">The sequence shown here is derived from an EMBL/GenBank/DDBJ whole genome shotgun (WGS) entry which is preliminary data.</text>
</comment>